<dbReference type="PANTHER" id="PTHR13769:SF1">
    <property type="entry name" value="APOLIPOPROTEIN B-100"/>
    <property type="match status" value="1"/>
</dbReference>
<evidence type="ECO:0000256" key="14">
    <source>
        <dbReference type="ARBA" id="ARBA00023166"/>
    </source>
</evidence>
<dbReference type="SUPFAM" id="SSF48431">
    <property type="entry name" value="Lipovitellin-phosvitin complex, superhelical domain"/>
    <property type="match status" value="1"/>
</dbReference>
<dbReference type="GO" id="GO:0005319">
    <property type="term" value="F:lipid transporter activity"/>
    <property type="evidence" value="ECO:0007669"/>
    <property type="project" value="InterPro"/>
</dbReference>
<keyword evidence="12" id="KW-0445">Lipid transport</keyword>
<evidence type="ECO:0000256" key="12">
    <source>
        <dbReference type="ARBA" id="ARBA00023055"/>
    </source>
</evidence>
<evidence type="ECO:0000256" key="17">
    <source>
        <dbReference type="PROSITE-ProRule" id="PRU00557"/>
    </source>
</evidence>
<dbReference type="PROSITE" id="PS51211">
    <property type="entry name" value="VITELLOGENIN"/>
    <property type="match status" value="1"/>
</dbReference>
<gene>
    <name evidence="19" type="ORF">AVEN_8300_1</name>
</gene>
<keyword evidence="20" id="KW-1185">Reference proteome</keyword>
<dbReference type="InterPro" id="IPR001747">
    <property type="entry name" value="Vitellogenin_N"/>
</dbReference>
<evidence type="ECO:0000313" key="20">
    <source>
        <dbReference type="Proteomes" id="UP000499080"/>
    </source>
</evidence>
<evidence type="ECO:0000256" key="13">
    <source>
        <dbReference type="ARBA" id="ARBA00023098"/>
    </source>
</evidence>
<dbReference type="Pfam" id="PF01347">
    <property type="entry name" value="Vitellogenin_N"/>
    <property type="match status" value="1"/>
</dbReference>
<evidence type="ECO:0000256" key="4">
    <source>
        <dbReference type="ARBA" id="ARBA00022448"/>
    </source>
</evidence>
<keyword evidence="13" id="KW-0443">Lipid metabolism</keyword>
<evidence type="ECO:0000256" key="7">
    <source>
        <dbReference type="ARBA" id="ARBA00022548"/>
    </source>
</evidence>
<keyword evidence="14" id="KW-1207">Sterol metabolism</keyword>
<evidence type="ECO:0000259" key="18">
    <source>
        <dbReference type="PROSITE" id="PS51211"/>
    </source>
</evidence>
<dbReference type="PANTHER" id="PTHR13769">
    <property type="entry name" value="APOLIPOPROTEIN B"/>
    <property type="match status" value="1"/>
</dbReference>
<evidence type="ECO:0000256" key="1">
    <source>
        <dbReference type="ARBA" id="ARBA00004496"/>
    </source>
</evidence>
<dbReference type="SMART" id="SM00638">
    <property type="entry name" value="LPD_N"/>
    <property type="match status" value="1"/>
</dbReference>
<evidence type="ECO:0000313" key="19">
    <source>
        <dbReference type="EMBL" id="GBN06944.1"/>
    </source>
</evidence>
<dbReference type="OrthoDB" id="6484170at2759"/>
<evidence type="ECO:0000256" key="16">
    <source>
        <dbReference type="ARBA" id="ARBA00023313"/>
    </source>
</evidence>
<proteinExistence type="predicted"/>
<evidence type="ECO:0000256" key="2">
    <source>
        <dbReference type="ARBA" id="ARBA00004502"/>
    </source>
</evidence>
<keyword evidence="7" id="KW-0153">Cholesterol metabolism</keyword>
<dbReference type="GO" id="GO:0005811">
    <property type="term" value="C:lipid droplet"/>
    <property type="evidence" value="ECO:0007669"/>
    <property type="project" value="UniProtKB-SubCell"/>
</dbReference>
<sequence length="1336" mass="153213">MALEFARRGARSPRHPVLFSLVNGEIVEIYSNEEEPLHALNIKRGILSAFVFKLSHTKRTSQEITTDIHGTCPLTATPLVTAKGSVKTSRNLLMCNRTDEKEEQSMFSSNKNAVDSTIDCDYVINLDERLLNQVNCTEKHTIDTIQSNIYYLMAYKSSHPQKGKPDFSSATRRGGIEFEQKQQPPQDPEDFVRVAQEMLSQLAEHSSNGIRLSTISEFTDLVAWLKSSSNLTVLIKEIQENNCLMDGVDCSSWKVIFMSYFADALMHCNSVPCIEAISHLVKSGEFSPPESMYNSWSNMFSPDPAIVKHIKNICHDTDSRLCWMTLGSLVQMIYLKQPNLEETKEQLFEVVKYFKKAIEFLCASAESDPESLRRNLEIIKNMGDAYAFLSPEGYKELMECLSKPYVPDDIKILTSEVLQAINPYHDETSGKEIYEEFSRILLNYTLYTNLRIIAYDQIIRIPQNDELGKILVTILKTEENIQLKSHIAKSLKTLFSNKNLKIMEKRFATVMHELLKTEELSLNRIIHEAEAKSTTESSLPSIDLSRILQELSLSGFKILNSNDRKWNDTILLQVIRKLGHIFGFGDQSSIKFETLATLLQKVEKDILAQLQSSEKLFKTIQEVLKQFGTRSKPPQENSYSETILNNIKKLEEMYRKHKPESKTFFSRVSDFIGSEKRREIFFVTCNGNSVGEIRFLLTIPAMSHFNFFIQSLRGTRNYKAVLNLTLYEGHQYELIYKAEYGLKESPSDDKEISENAVVQERLLSFRTPFSNYSVSLIDYGKKEIESTRVILSYNSFNSDDKWFHGILPQSFWETDTTAWLQIQIFWNTETTKNPQQTICTIEDPQSTTQLSAGFRHLDGRERKYICASKRQTSGGKLLAVAHFTYDFWSFQRDDLDEVQTQVFNLTIGQRSWAVGILNKRKGGKLSYEVALTRTAMASEMEEMCDYIASWSGGSPKIYYAEQSQLKLVVDVEMQMIGSQELSEKYSAVKAQELAGLWNQLITANLSFHYPFTSEPESVKVEGYVIASGGPTTTRFQNNFEIESSYHNLELTSHSVYRSEQDFFSLRHNSCLTHAPTDKKAFHSFHYWRSTPAGQCSEAEFSHAILSRVFDLSTIVTYRCRPNQKDLHDLRLNFRSNSSHWNMLNLSISQLVEDRTPEYTFETCNVTHPLMMINVTADWVGKARDHKKRALFTFRQENCLSTELLIQALHDGKRAADLIIPDGSKRKKLSLERTISSDAKTQNCKITFSNDEESDSEGLHLKGEILNENYQVWNLKLHLDAFSEIYTLFGKGYQNVLSQVTTIAKDVHHPVNKMFHSSFKMTLYDYFEGLSKQVVEI</sequence>
<protein>
    <recommendedName>
        <fullName evidence="18">Vitellogenin domain-containing protein</fullName>
    </recommendedName>
</protein>
<keyword evidence="5" id="KW-0963">Cytoplasm</keyword>
<dbReference type="Gene3D" id="2.30.230.10">
    <property type="entry name" value="Lipovitellin, beta-sheet shell regions, chain A"/>
    <property type="match status" value="1"/>
</dbReference>
<dbReference type="GO" id="GO:0008201">
    <property type="term" value="F:heparin binding"/>
    <property type="evidence" value="ECO:0007669"/>
    <property type="project" value="UniProtKB-KW"/>
</dbReference>
<keyword evidence="11" id="KW-0732">Signal</keyword>
<evidence type="ECO:0000256" key="10">
    <source>
        <dbReference type="ARBA" id="ARBA00022710"/>
    </source>
</evidence>
<name>A0A4Y2KWW7_ARAVE</name>
<evidence type="ECO:0000256" key="3">
    <source>
        <dbReference type="ARBA" id="ARBA00004613"/>
    </source>
</evidence>
<dbReference type="Proteomes" id="UP000499080">
    <property type="component" value="Unassembled WGS sequence"/>
</dbReference>
<keyword evidence="9" id="KW-0551">Lipid droplet</keyword>
<dbReference type="InterPro" id="IPR011030">
    <property type="entry name" value="Lipovitellin_superhlx_dom"/>
</dbReference>
<evidence type="ECO:0000256" key="9">
    <source>
        <dbReference type="ARBA" id="ARBA00022677"/>
    </source>
</evidence>
<keyword evidence="6" id="KW-0964">Secreted</keyword>
<dbReference type="GO" id="GO:0008203">
    <property type="term" value="P:cholesterol metabolic process"/>
    <property type="evidence" value="ECO:0007669"/>
    <property type="project" value="UniProtKB-KW"/>
</dbReference>
<dbReference type="InterPro" id="IPR052418">
    <property type="entry name" value="Apolipoprotein_B"/>
</dbReference>
<reference evidence="19 20" key="1">
    <citation type="journal article" date="2019" name="Sci. Rep.">
        <title>Orb-weaving spider Araneus ventricosus genome elucidates the spidroin gene catalogue.</title>
        <authorList>
            <person name="Kono N."/>
            <person name="Nakamura H."/>
            <person name="Ohtoshi R."/>
            <person name="Moran D.A.P."/>
            <person name="Shinohara A."/>
            <person name="Yoshida Y."/>
            <person name="Fujiwara M."/>
            <person name="Mori M."/>
            <person name="Tomita M."/>
            <person name="Arakawa K."/>
        </authorList>
    </citation>
    <scope>NUCLEOTIDE SEQUENCE [LARGE SCALE GENOMIC DNA]</scope>
</reference>
<evidence type="ECO:0000256" key="11">
    <source>
        <dbReference type="ARBA" id="ARBA00022729"/>
    </source>
</evidence>
<dbReference type="GO" id="GO:0034361">
    <property type="term" value="C:very-low-density lipoprotein particle"/>
    <property type="evidence" value="ECO:0007669"/>
    <property type="project" value="UniProtKB-KW"/>
</dbReference>
<accession>A0A4Y2KWW7</accession>
<dbReference type="GO" id="GO:0034362">
    <property type="term" value="C:low-density lipoprotein particle"/>
    <property type="evidence" value="ECO:0007669"/>
    <property type="project" value="UniProtKB-KW"/>
</dbReference>
<keyword evidence="16" id="KW-0850">VLDL</keyword>
<organism evidence="19 20">
    <name type="scientific">Araneus ventricosus</name>
    <name type="common">Orbweaver spider</name>
    <name type="synonym">Epeira ventricosa</name>
    <dbReference type="NCBI Taxonomy" id="182803"/>
    <lineage>
        <taxon>Eukaryota</taxon>
        <taxon>Metazoa</taxon>
        <taxon>Ecdysozoa</taxon>
        <taxon>Arthropoda</taxon>
        <taxon>Chelicerata</taxon>
        <taxon>Arachnida</taxon>
        <taxon>Araneae</taxon>
        <taxon>Araneomorphae</taxon>
        <taxon>Entelegynae</taxon>
        <taxon>Araneoidea</taxon>
        <taxon>Araneidae</taxon>
        <taxon>Araneus</taxon>
    </lineage>
</organism>
<keyword evidence="15" id="KW-0753">Steroid metabolism</keyword>
<dbReference type="EMBL" id="BGPR01005116">
    <property type="protein sequence ID" value="GBN06944.1"/>
    <property type="molecule type" value="Genomic_DNA"/>
</dbReference>
<evidence type="ECO:0000256" key="5">
    <source>
        <dbReference type="ARBA" id="ARBA00022490"/>
    </source>
</evidence>
<feature type="domain" description="Vitellogenin" evidence="18">
    <location>
        <begin position="1"/>
        <end position="575"/>
    </location>
</feature>
<evidence type="ECO:0000256" key="8">
    <source>
        <dbReference type="ARBA" id="ARBA00022674"/>
    </source>
</evidence>
<keyword evidence="8" id="KW-0358">Heparin-binding</keyword>
<dbReference type="InterPro" id="IPR015816">
    <property type="entry name" value="Vitellinogen_b-sht_N"/>
</dbReference>
<evidence type="ECO:0000256" key="15">
    <source>
        <dbReference type="ARBA" id="ARBA00023221"/>
    </source>
</evidence>
<comment type="subcellular location">
    <subcellularLocation>
        <location evidence="1">Cytoplasm</location>
    </subcellularLocation>
    <subcellularLocation>
        <location evidence="2">Lipid droplet</location>
    </subcellularLocation>
    <subcellularLocation>
        <location evidence="3">Secreted</location>
    </subcellularLocation>
</comment>
<keyword evidence="4" id="KW-0813">Transport</keyword>
<comment type="caution">
    <text evidence="19">The sequence shown here is derived from an EMBL/GenBank/DDBJ whole genome shotgun (WGS) entry which is preliminary data.</text>
</comment>
<dbReference type="InterPro" id="IPR015819">
    <property type="entry name" value="Lipid_transp_b-sht_shell"/>
</dbReference>
<dbReference type="SUPFAM" id="SSF56968">
    <property type="entry name" value="Lipovitellin-phosvitin complex, beta-sheet shell regions"/>
    <property type="match status" value="1"/>
</dbReference>
<keyword evidence="10" id="KW-0427">LDL</keyword>
<comment type="caution">
    <text evidence="17">Lacks conserved residue(s) required for the propagation of feature annotation.</text>
</comment>
<dbReference type="GO" id="GO:0005737">
    <property type="term" value="C:cytoplasm"/>
    <property type="evidence" value="ECO:0007669"/>
    <property type="project" value="UniProtKB-SubCell"/>
</dbReference>
<evidence type="ECO:0000256" key="6">
    <source>
        <dbReference type="ARBA" id="ARBA00022525"/>
    </source>
</evidence>
<dbReference type="Gene3D" id="1.25.10.20">
    <property type="entry name" value="Vitellinogen, superhelical"/>
    <property type="match status" value="1"/>
</dbReference>